<dbReference type="EMBL" id="BMAV01022168">
    <property type="protein sequence ID" value="GFY76825.1"/>
    <property type="molecule type" value="Genomic_DNA"/>
</dbReference>
<gene>
    <name evidence="2" type="ORF">TNIN_16571</name>
    <name evidence="1" type="ORF">TNIN_278701</name>
</gene>
<protein>
    <submittedName>
        <fullName evidence="1">Uncharacterized protein</fullName>
    </submittedName>
</protein>
<name>A0A8X6IWH8_9ARAC</name>
<evidence type="ECO:0000313" key="2">
    <source>
        <dbReference type="EMBL" id="GFY76825.1"/>
    </source>
</evidence>
<dbReference type="AlphaFoldDB" id="A0A8X6IWH8"/>
<keyword evidence="3" id="KW-1185">Reference proteome</keyword>
<evidence type="ECO:0000313" key="3">
    <source>
        <dbReference type="Proteomes" id="UP000886998"/>
    </source>
</evidence>
<dbReference type="EMBL" id="BMAV01027800">
    <property type="protein sequence ID" value="GFS62363.1"/>
    <property type="molecule type" value="Genomic_DNA"/>
</dbReference>
<organism evidence="1 3">
    <name type="scientific">Trichonephila inaurata madagascariensis</name>
    <dbReference type="NCBI Taxonomy" id="2747483"/>
    <lineage>
        <taxon>Eukaryota</taxon>
        <taxon>Metazoa</taxon>
        <taxon>Ecdysozoa</taxon>
        <taxon>Arthropoda</taxon>
        <taxon>Chelicerata</taxon>
        <taxon>Arachnida</taxon>
        <taxon>Araneae</taxon>
        <taxon>Araneomorphae</taxon>
        <taxon>Entelegynae</taxon>
        <taxon>Araneoidea</taxon>
        <taxon>Nephilidae</taxon>
        <taxon>Trichonephila</taxon>
        <taxon>Trichonephila inaurata</taxon>
    </lineage>
</organism>
<proteinExistence type="predicted"/>
<accession>A0A8X6IWH8</accession>
<comment type="caution">
    <text evidence="1">The sequence shown here is derived from an EMBL/GenBank/DDBJ whole genome shotgun (WGS) entry which is preliminary data.</text>
</comment>
<reference evidence="1" key="1">
    <citation type="submission" date="2020-08" db="EMBL/GenBank/DDBJ databases">
        <title>Multicomponent nature underlies the extraordinary mechanical properties of spider dragline silk.</title>
        <authorList>
            <person name="Kono N."/>
            <person name="Nakamura H."/>
            <person name="Mori M."/>
            <person name="Yoshida Y."/>
            <person name="Ohtoshi R."/>
            <person name="Malay A.D."/>
            <person name="Moran D.A.P."/>
            <person name="Tomita M."/>
            <person name="Numata K."/>
            <person name="Arakawa K."/>
        </authorList>
    </citation>
    <scope>NUCLEOTIDE SEQUENCE</scope>
</reference>
<dbReference type="Proteomes" id="UP000886998">
    <property type="component" value="Unassembled WGS sequence"/>
</dbReference>
<sequence length="96" mass="11254">MIRLPFPNFWVSRRKGGRPQIMSRIIDELLQKTMETLLITIQCVSSFTPYFCSQLKSLRLTAITTFGDRRHWVCSNKIEPRGLHKGQREDRFSAIV</sequence>
<evidence type="ECO:0000313" key="1">
    <source>
        <dbReference type="EMBL" id="GFS62363.1"/>
    </source>
</evidence>